<keyword evidence="1" id="KW-0732">Signal</keyword>
<reference evidence="2 3" key="1">
    <citation type="submission" date="2022-03" db="EMBL/GenBank/DDBJ databases">
        <title>Hymenobactersp. isolated from the air.</title>
        <authorList>
            <person name="Won M."/>
            <person name="Kwon S.-W."/>
        </authorList>
    </citation>
    <scope>NUCLEOTIDE SEQUENCE [LARGE SCALE GENOMIC DNA]</scope>
    <source>
        <strain evidence="2 3">KACC 22596</strain>
    </source>
</reference>
<feature type="signal peptide" evidence="1">
    <location>
        <begin position="1"/>
        <end position="22"/>
    </location>
</feature>
<sequence length="192" mass="21846">MVKPLSAVLALALLLCGRAASAQTVAKPTNMDFQRVCNAIYNRDEKLQVDSEFIDFRFEELMLEMAGAIDANHVVKPKEEAFALVRKMWLANRGNFRCFGYTGVLATERNVGKFSMGVDFPVVLNVFMKKWKLDLGFKDAYDGKTIYQFLLDEKVRLLTEVPKNEGKILECDRMAAKLKTYVDNYQNPDALK</sequence>
<evidence type="ECO:0000256" key="1">
    <source>
        <dbReference type="SAM" id="SignalP"/>
    </source>
</evidence>
<gene>
    <name evidence="2" type="ORF">MTP16_04900</name>
</gene>
<dbReference type="RefSeq" id="WP_243516411.1">
    <property type="nucleotide sequence ID" value="NZ_CP094534.1"/>
</dbReference>
<protein>
    <recommendedName>
        <fullName evidence="4">DUF4468 domain-containing protein</fullName>
    </recommendedName>
</protein>
<dbReference type="EMBL" id="CP094534">
    <property type="protein sequence ID" value="UOE34990.1"/>
    <property type="molecule type" value="Genomic_DNA"/>
</dbReference>
<evidence type="ECO:0008006" key="4">
    <source>
        <dbReference type="Google" id="ProtNLM"/>
    </source>
</evidence>
<dbReference type="Proteomes" id="UP000831390">
    <property type="component" value="Chromosome"/>
</dbReference>
<keyword evidence="3" id="KW-1185">Reference proteome</keyword>
<evidence type="ECO:0000313" key="3">
    <source>
        <dbReference type="Proteomes" id="UP000831390"/>
    </source>
</evidence>
<evidence type="ECO:0000313" key="2">
    <source>
        <dbReference type="EMBL" id="UOE34990.1"/>
    </source>
</evidence>
<feature type="chain" id="PRO_5045228217" description="DUF4468 domain-containing protein" evidence="1">
    <location>
        <begin position="23"/>
        <end position="192"/>
    </location>
</feature>
<accession>A0ABY4BEB9</accession>
<organism evidence="2 3">
    <name type="scientific">Hymenobacter monticola</name>
    <dbReference type="NCBI Taxonomy" id="1705399"/>
    <lineage>
        <taxon>Bacteria</taxon>
        <taxon>Pseudomonadati</taxon>
        <taxon>Bacteroidota</taxon>
        <taxon>Cytophagia</taxon>
        <taxon>Cytophagales</taxon>
        <taxon>Hymenobacteraceae</taxon>
        <taxon>Hymenobacter</taxon>
    </lineage>
</organism>
<name>A0ABY4BEB9_9BACT</name>
<proteinExistence type="predicted"/>